<evidence type="ECO:0000313" key="1">
    <source>
        <dbReference type="EMBL" id="HIW79943.1"/>
    </source>
</evidence>
<sequence>MEGKKRVAPKPWHGLEVCAVCSEKSNRYCEITLNAQKSAEAIVAEFISEGPNQ</sequence>
<reference evidence="1" key="2">
    <citation type="submission" date="2021-04" db="EMBL/GenBank/DDBJ databases">
        <authorList>
            <person name="Gilroy R."/>
        </authorList>
    </citation>
    <scope>NUCLEOTIDE SEQUENCE</scope>
    <source>
        <strain evidence="1">CHK195-6426</strain>
    </source>
</reference>
<comment type="caution">
    <text evidence="1">The sequence shown here is derived from an EMBL/GenBank/DDBJ whole genome shotgun (WGS) entry which is preliminary data.</text>
</comment>
<protein>
    <submittedName>
        <fullName evidence="1">Uncharacterized protein</fullName>
    </submittedName>
</protein>
<dbReference type="EMBL" id="DXGH01000001">
    <property type="protein sequence ID" value="HIW79943.1"/>
    <property type="molecule type" value="Genomic_DNA"/>
</dbReference>
<evidence type="ECO:0000313" key="2">
    <source>
        <dbReference type="Proteomes" id="UP000824265"/>
    </source>
</evidence>
<dbReference type="AlphaFoldDB" id="A0A9D1R3R9"/>
<accession>A0A9D1R3R9</accession>
<reference evidence="1" key="1">
    <citation type="journal article" date="2021" name="PeerJ">
        <title>Extensive microbial diversity within the chicken gut microbiome revealed by metagenomics and culture.</title>
        <authorList>
            <person name="Gilroy R."/>
            <person name="Ravi A."/>
            <person name="Getino M."/>
            <person name="Pursley I."/>
            <person name="Horton D.L."/>
            <person name="Alikhan N.F."/>
            <person name="Baker D."/>
            <person name="Gharbi K."/>
            <person name="Hall N."/>
            <person name="Watson M."/>
            <person name="Adriaenssens E.M."/>
            <person name="Foster-Nyarko E."/>
            <person name="Jarju S."/>
            <person name="Secka A."/>
            <person name="Antonio M."/>
            <person name="Oren A."/>
            <person name="Chaudhuri R.R."/>
            <person name="La Ragione R."/>
            <person name="Hildebrand F."/>
            <person name="Pallen M.J."/>
        </authorList>
    </citation>
    <scope>NUCLEOTIDE SEQUENCE</scope>
    <source>
        <strain evidence="1">CHK195-6426</strain>
    </source>
</reference>
<gene>
    <name evidence="1" type="ORF">H9742_00200</name>
</gene>
<name>A0A9D1R3R9_9FIRM</name>
<dbReference type="Proteomes" id="UP000824265">
    <property type="component" value="Unassembled WGS sequence"/>
</dbReference>
<organism evidence="1 2">
    <name type="scientific">Candidatus Acetatifactor stercoripullorum</name>
    <dbReference type="NCBI Taxonomy" id="2838414"/>
    <lineage>
        <taxon>Bacteria</taxon>
        <taxon>Bacillati</taxon>
        <taxon>Bacillota</taxon>
        <taxon>Clostridia</taxon>
        <taxon>Lachnospirales</taxon>
        <taxon>Lachnospiraceae</taxon>
        <taxon>Acetatifactor</taxon>
    </lineage>
</organism>
<proteinExistence type="predicted"/>